<name>X0UJG2_9ZZZZ</name>
<sequence length="266" mass="28355">EDGSGIDAIWWDWDDDTPDYWNSLNDPFVFPDVGSDGSYIFYCQVIDKVGNAGIVRSDNGYVDETDPVLGTNVFTNEDYDAGTTCWFDQGDIATANYNILFTETNVYSIVVTATGGLSPSDASQDQGSPFTSTISITGKDDMTAQTISITITDKAGNTDTSYSGDNAIALDNTVPTISVTDEVESSDYLYKEYGTGIQGYYGSGMGETQNYVISGSSGDTGSGWGSLVDDTSFGNNPSVSGTTSWSFTYAIDSADNGETGITYTMT</sequence>
<dbReference type="AlphaFoldDB" id="X0UJG2"/>
<accession>X0UJG2</accession>
<dbReference type="EMBL" id="BARS01026380">
    <property type="protein sequence ID" value="GAG00468.1"/>
    <property type="molecule type" value="Genomic_DNA"/>
</dbReference>
<organism evidence="1">
    <name type="scientific">marine sediment metagenome</name>
    <dbReference type="NCBI Taxonomy" id="412755"/>
    <lineage>
        <taxon>unclassified sequences</taxon>
        <taxon>metagenomes</taxon>
        <taxon>ecological metagenomes</taxon>
    </lineage>
</organism>
<reference evidence="1" key="1">
    <citation type="journal article" date="2014" name="Front. Microbiol.">
        <title>High frequency of phylogenetically diverse reductive dehalogenase-homologous genes in deep subseafloor sedimentary metagenomes.</title>
        <authorList>
            <person name="Kawai M."/>
            <person name="Futagami T."/>
            <person name="Toyoda A."/>
            <person name="Takaki Y."/>
            <person name="Nishi S."/>
            <person name="Hori S."/>
            <person name="Arai W."/>
            <person name="Tsubouchi T."/>
            <person name="Morono Y."/>
            <person name="Uchiyama I."/>
            <person name="Ito T."/>
            <person name="Fujiyama A."/>
            <person name="Inagaki F."/>
            <person name="Takami H."/>
        </authorList>
    </citation>
    <scope>NUCLEOTIDE SEQUENCE</scope>
    <source>
        <strain evidence="1">Expedition CK06-06</strain>
    </source>
</reference>
<proteinExistence type="predicted"/>
<feature type="non-terminal residue" evidence="1">
    <location>
        <position position="1"/>
    </location>
</feature>
<evidence type="ECO:0008006" key="2">
    <source>
        <dbReference type="Google" id="ProtNLM"/>
    </source>
</evidence>
<gene>
    <name evidence="1" type="ORF">S01H1_41580</name>
</gene>
<protein>
    <recommendedName>
        <fullName evidence="2">Cadherin domain-containing protein</fullName>
    </recommendedName>
</protein>
<feature type="non-terminal residue" evidence="1">
    <location>
        <position position="266"/>
    </location>
</feature>
<evidence type="ECO:0000313" key="1">
    <source>
        <dbReference type="EMBL" id="GAG00468.1"/>
    </source>
</evidence>
<comment type="caution">
    <text evidence="1">The sequence shown here is derived from an EMBL/GenBank/DDBJ whole genome shotgun (WGS) entry which is preliminary data.</text>
</comment>